<evidence type="ECO:0000256" key="4">
    <source>
        <dbReference type="ARBA" id="ARBA00022475"/>
    </source>
</evidence>
<feature type="transmembrane region" description="Helical" evidence="10">
    <location>
        <begin position="242"/>
        <end position="267"/>
    </location>
</feature>
<evidence type="ECO:0000256" key="1">
    <source>
        <dbReference type="ARBA" id="ARBA00004651"/>
    </source>
</evidence>
<dbReference type="Proteomes" id="UP000325286">
    <property type="component" value="Chromosome"/>
</dbReference>
<protein>
    <recommendedName>
        <fullName evidence="9">Multidrug-efflux transporter</fullName>
    </recommendedName>
</protein>
<feature type="transmembrane region" description="Helical" evidence="10">
    <location>
        <begin position="193"/>
        <end position="221"/>
    </location>
</feature>
<feature type="transmembrane region" description="Helical" evidence="10">
    <location>
        <begin position="164"/>
        <end position="187"/>
    </location>
</feature>
<comment type="subcellular location">
    <subcellularLocation>
        <location evidence="1">Cell membrane</location>
        <topology evidence="1">Multi-pass membrane protein</topology>
    </subcellularLocation>
</comment>
<organism evidence="11 12">
    <name type="scientific">Roseimaritima ulvae</name>
    <dbReference type="NCBI Taxonomy" id="980254"/>
    <lineage>
        <taxon>Bacteria</taxon>
        <taxon>Pseudomonadati</taxon>
        <taxon>Planctomycetota</taxon>
        <taxon>Planctomycetia</taxon>
        <taxon>Pirellulales</taxon>
        <taxon>Pirellulaceae</taxon>
        <taxon>Roseimaritima</taxon>
    </lineage>
</organism>
<feature type="transmembrane region" description="Helical" evidence="10">
    <location>
        <begin position="59"/>
        <end position="81"/>
    </location>
</feature>
<dbReference type="OrthoDB" id="9805232at2"/>
<dbReference type="GO" id="GO:0006811">
    <property type="term" value="P:monoatomic ion transport"/>
    <property type="evidence" value="ECO:0007669"/>
    <property type="project" value="UniProtKB-KW"/>
</dbReference>
<keyword evidence="12" id="KW-1185">Reference proteome</keyword>
<dbReference type="GO" id="GO:0042910">
    <property type="term" value="F:xenobiotic transmembrane transporter activity"/>
    <property type="evidence" value="ECO:0007669"/>
    <property type="project" value="InterPro"/>
</dbReference>
<evidence type="ECO:0000256" key="9">
    <source>
        <dbReference type="ARBA" id="ARBA00031636"/>
    </source>
</evidence>
<evidence type="ECO:0000256" key="7">
    <source>
        <dbReference type="ARBA" id="ARBA00023065"/>
    </source>
</evidence>
<evidence type="ECO:0000256" key="10">
    <source>
        <dbReference type="SAM" id="Phobius"/>
    </source>
</evidence>
<feature type="transmembrane region" description="Helical" evidence="10">
    <location>
        <begin position="93"/>
        <end position="114"/>
    </location>
</feature>
<feature type="transmembrane region" description="Helical" evidence="10">
    <location>
        <begin position="319"/>
        <end position="340"/>
    </location>
</feature>
<dbReference type="InterPro" id="IPR050222">
    <property type="entry name" value="MATE_MdtK"/>
</dbReference>
<dbReference type="RefSeq" id="WP_068138338.1">
    <property type="nucleotide sequence ID" value="NZ_CP042914.1"/>
</dbReference>
<dbReference type="KEGG" id="rul:UC8_33960"/>
<feature type="transmembrane region" description="Helical" evidence="10">
    <location>
        <begin position="367"/>
        <end position="388"/>
    </location>
</feature>
<keyword evidence="3" id="KW-0050">Antiport</keyword>
<gene>
    <name evidence="11" type="primary">mdtK</name>
    <name evidence="11" type="ORF">UC8_33960</name>
</gene>
<keyword evidence="2" id="KW-0813">Transport</keyword>
<keyword evidence="4" id="KW-1003">Cell membrane</keyword>
<evidence type="ECO:0000256" key="3">
    <source>
        <dbReference type="ARBA" id="ARBA00022449"/>
    </source>
</evidence>
<evidence type="ECO:0000256" key="5">
    <source>
        <dbReference type="ARBA" id="ARBA00022692"/>
    </source>
</evidence>
<dbReference type="CDD" id="cd13133">
    <property type="entry name" value="MATE_like_7"/>
    <property type="match status" value="1"/>
</dbReference>
<dbReference type="AlphaFoldDB" id="A0A5B9QWA0"/>
<dbReference type="EMBL" id="CP042914">
    <property type="protein sequence ID" value="QEG41376.1"/>
    <property type="molecule type" value="Genomic_DNA"/>
</dbReference>
<evidence type="ECO:0000256" key="2">
    <source>
        <dbReference type="ARBA" id="ARBA00022448"/>
    </source>
</evidence>
<evidence type="ECO:0000256" key="6">
    <source>
        <dbReference type="ARBA" id="ARBA00022989"/>
    </source>
</evidence>
<sequence>MNAWKHRFTGPAGILQVLRVALPLMISTGTFSLVLFIDRTLLLWYDGSAMSASMAAGNLFWALICLPFGLASMTGAFVAQYVGAGQQEKIGRLLWQSVWFALGTAPFFLILAVLAPWMFRASNQPPDLIALESMYLRILLVGAVGSVLDTALSGFFSGTERTQTIMWCSIATAAMNVVLDVGLVFGIGPLPELGIVGAGIASAICFWFKAILFAALIWYQADESLYGFRCGRVFDFPLLKRLVFYGLPAGLQFVVESGGFTLIVLQIGSLGDIPLRATTMAINFNMIAFIPLIGLSVATSVLVGRHLTQSGPALAQQVVWSALSLALTYSLAWTAIYLLVPDTLLSLYRMGNIDSGSEASLALARGLLGFVAMYVLFDATQLILAGALRGAGDTWFVLLGTTACSATALSIGHYFEPSDTALRWWWWAITSWVWMLAVTMLLRFIQGRWRSIDMIGKRDVDLLP</sequence>
<proteinExistence type="predicted"/>
<feature type="transmembrane region" description="Helical" evidence="10">
    <location>
        <begin position="287"/>
        <end position="307"/>
    </location>
</feature>
<feature type="transmembrane region" description="Helical" evidence="10">
    <location>
        <begin position="395"/>
        <end position="412"/>
    </location>
</feature>
<keyword evidence="8 10" id="KW-0472">Membrane</keyword>
<feature type="transmembrane region" description="Helical" evidence="10">
    <location>
        <begin position="134"/>
        <end position="152"/>
    </location>
</feature>
<keyword evidence="5 10" id="KW-0812">Transmembrane</keyword>
<dbReference type="NCBIfam" id="TIGR00797">
    <property type="entry name" value="matE"/>
    <property type="match status" value="1"/>
</dbReference>
<dbReference type="InterPro" id="IPR048279">
    <property type="entry name" value="MdtK-like"/>
</dbReference>
<name>A0A5B9QWA0_9BACT</name>
<accession>A0A5B9QWA0</accession>
<feature type="transmembrane region" description="Helical" evidence="10">
    <location>
        <begin position="12"/>
        <end position="37"/>
    </location>
</feature>
<dbReference type="GO" id="GO:0015297">
    <property type="term" value="F:antiporter activity"/>
    <property type="evidence" value="ECO:0007669"/>
    <property type="project" value="UniProtKB-KW"/>
</dbReference>
<keyword evidence="7" id="KW-0406">Ion transport</keyword>
<keyword evidence="6 10" id="KW-1133">Transmembrane helix</keyword>
<dbReference type="PIRSF" id="PIRSF006603">
    <property type="entry name" value="DinF"/>
    <property type="match status" value="1"/>
</dbReference>
<dbReference type="Pfam" id="PF01554">
    <property type="entry name" value="MatE"/>
    <property type="match status" value="2"/>
</dbReference>
<evidence type="ECO:0000313" key="11">
    <source>
        <dbReference type="EMBL" id="QEG41376.1"/>
    </source>
</evidence>
<dbReference type="GO" id="GO:0005886">
    <property type="term" value="C:plasma membrane"/>
    <property type="evidence" value="ECO:0007669"/>
    <property type="project" value="UniProtKB-SubCell"/>
</dbReference>
<evidence type="ECO:0000256" key="8">
    <source>
        <dbReference type="ARBA" id="ARBA00023136"/>
    </source>
</evidence>
<dbReference type="InterPro" id="IPR002528">
    <property type="entry name" value="MATE_fam"/>
</dbReference>
<reference evidence="11 12" key="1">
    <citation type="submission" date="2019-08" db="EMBL/GenBank/DDBJ databases">
        <title>Deep-cultivation of Planctomycetes and their phenomic and genomic characterization uncovers novel biology.</title>
        <authorList>
            <person name="Wiegand S."/>
            <person name="Jogler M."/>
            <person name="Boedeker C."/>
            <person name="Pinto D."/>
            <person name="Vollmers J."/>
            <person name="Rivas-Marin E."/>
            <person name="Kohn T."/>
            <person name="Peeters S.H."/>
            <person name="Heuer A."/>
            <person name="Rast P."/>
            <person name="Oberbeckmann S."/>
            <person name="Bunk B."/>
            <person name="Jeske O."/>
            <person name="Meyerdierks A."/>
            <person name="Storesund J.E."/>
            <person name="Kallscheuer N."/>
            <person name="Luecker S."/>
            <person name="Lage O.M."/>
            <person name="Pohl T."/>
            <person name="Merkel B.J."/>
            <person name="Hornburger P."/>
            <person name="Mueller R.-W."/>
            <person name="Bruemmer F."/>
            <person name="Labrenz M."/>
            <person name="Spormann A.M."/>
            <person name="Op den Camp H."/>
            <person name="Overmann J."/>
            <person name="Amann R."/>
            <person name="Jetten M.S.M."/>
            <person name="Mascher T."/>
            <person name="Medema M.H."/>
            <person name="Devos D.P."/>
            <person name="Kaster A.-K."/>
            <person name="Ovreas L."/>
            <person name="Rohde M."/>
            <person name="Galperin M.Y."/>
            <person name="Jogler C."/>
        </authorList>
    </citation>
    <scope>NUCLEOTIDE SEQUENCE [LARGE SCALE GENOMIC DNA]</scope>
    <source>
        <strain evidence="11 12">UC8</strain>
    </source>
</reference>
<dbReference type="PANTHER" id="PTHR43298:SF2">
    <property type="entry name" value="FMN_FAD EXPORTER YEEO-RELATED"/>
    <property type="match status" value="1"/>
</dbReference>
<evidence type="ECO:0000313" key="12">
    <source>
        <dbReference type="Proteomes" id="UP000325286"/>
    </source>
</evidence>
<feature type="transmembrane region" description="Helical" evidence="10">
    <location>
        <begin position="424"/>
        <end position="445"/>
    </location>
</feature>
<dbReference type="PANTHER" id="PTHR43298">
    <property type="entry name" value="MULTIDRUG RESISTANCE PROTEIN NORM-RELATED"/>
    <property type="match status" value="1"/>
</dbReference>